<feature type="region of interest" description="Disordered" evidence="3">
    <location>
        <begin position="1"/>
        <end position="57"/>
    </location>
</feature>
<dbReference type="InterPro" id="IPR001611">
    <property type="entry name" value="Leu-rich_rpt"/>
</dbReference>
<protein>
    <recommendedName>
        <fullName evidence="5">Leucine-rich repeat protein (LRRP)</fullName>
    </recommendedName>
</protein>
<dbReference type="PROSITE" id="PS51450">
    <property type="entry name" value="LRR"/>
    <property type="match status" value="1"/>
</dbReference>
<sequence length="557" mass="61296">MNSPNAEETGSVPFSTLPPCEHEGASAVQGGRIKGGEEEEEEPVNDLELGTSDDDGDQVLLRNDISEFTPEEIKQLAALELGDHDYHHVNSSGSYGGDARTSSGGVQEPHKWLRAPSVGSSARKTCTLRQLLPRHGHVGGTDAMADAVLQEQRLHVADHGLRDTLPIECFLNLTHLYMQHNEVTSLEGLVLLAQLQVLVVHHNAVESLRPLAQLSALSFVDARNNRVVDFTPGKDLPCESLKYLALLENPCCSGGDIYREQVLQCCPHLEMLDNVVCRPRSVQQGINCGASLVVVDEVKSEEDGEGMGEDSDSDSDSEADRDDLGQMHAGASSLDGRMARSNKTLSRVHFCRSLKMSKPRRLKIPSSNACSGMPHNKYHDLSTTERFCRQFQHRSSAIRQIAGDHALGTTSHSHSFFHGPAYESDDESKAVATLEACTQVDNRLSSSSSSSHMKPLPAALLQERATKSRLYDDIHFALEADTLRLQQLAESVWDDVEKVLRTRQAVVDHRRRRIDREAKEPSSSYAQSLEVLQRESDTKDLDGYRKPVGRSGAPTQS</sequence>
<dbReference type="Gene3D" id="3.80.10.10">
    <property type="entry name" value="Ribonuclease Inhibitor"/>
    <property type="match status" value="1"/>
</dbReference>
<evidence type="ECO:0000256" key="2">
    <source>
        <dbReference type="ARBA" id="ARBA00022737"/>
    </source>
</evidence>
<dbReference type="EMBL" id="HE573027">
    <property type="protein sequence ID" value="CCC52870.1"/>
    <property type="molecule type" value="Genomic_DNA"/>
</dbReference>
<evidence type="ECO:0000256" key="3">
    <source>
        <dbReference type="SAM" id="MobiDB-lite"/>
    </source>
</evidence>
<feature type="region of interest" description="Disordered" evidence="3">
    <location>
        <begin position="299"/>
        <end position="338"/>
    </location>
</feature>
<organism evidence="4">
    <name type="scientific">Trypanosoma vivax (strain Y486)</name>
    <dbReference type="NCBI Taxonomy" id="1055687"/>
    <lineage>
        <taxon>Eukaryota</taxon>
        <taxon>Discoba</taxon>
        <taxon>Euglenozoa</taxon>
        <taxon>Kinetoplastea</taxon>
        <taxon>Metakinetoplastina</taxon>
        <taxon>Trypanosomatida</taxon>
        <taxon>Trypanosomatidae</taxon>
        <taxon>Trypanosoma</taxon>
        <taxon>Duttonella</taxon>
    </lineage>
</organism>
<dbReference type="AlphaFoldDB" id="G0UAN5"/>
<feature type="region of interest" description="Disordered" evidence="3">
    <location>
        <begin position="514"/>
        <end position="557"/>
    </location>
</feature>
<feature type="compositionally biased region" description="Acidic residues" evidence="3">
    <location>
        <begin position="37"/>
        <end position="57"/>
    </location>
</feature>
<name>G0UAN5_TRYVY</name>
<dbReference type="SUPFAM" id="SSF52058">
    <property type="entry name" value="L domain-like"/>
    <property type="match status" value="1"/>
</dbReference>
<evidence type="ECO:0000256" key="1">
    <source>
        <dbReference type="ARBA" id="ARBA00022614"/>
    </source>
</evidence>
<dbReference type="VEuPathDB" id="TriTrypDB:TvY486_1103540"/>
<dbReference type="PANTHER" id="PTHR18849:SF0">
    <property type="entry name" value="CILIA- AND FLAGELLA-ASSOCIATED PROTEIN 410-RELATED"/>
    <property type="match status" value="1"/>
</dbReference>
<evidence type="ECO:0008006" key="5">
    <source>
        <dbReference type="Google" id="ProtNLM"/>
    </source>
</evidence>
<feature type="compositionally biased region" description="Polar residues" evidence="3">
    <location>
        <begin position="1"/>
        <end position="14"/>
    </location>
</feature>
<dbReference type="InterPro" id="IPR032675">
    <property type="entry name" value="LRR_dom_sf"/>
</dbReference>
<reference evidence="4" key="1">
    <citation type="journal article" date="2012" name="Proc. Natl. Acad. Sci. U.S.A.">
        <title>Antigenic diversity is generated by distinct evolutionary mechanisms in African trypanosome species.</title>
        <authorList>
            <person name="Jackson A.P."/>
            <person name="Berry A."/>
            <person name="Aslett M."/>
            <person name="Allison H.C."/>
            <person name="Burton P."/>
            <person name="Vavrova-Anderson J."/>
            <person name="Brown R."/>
            <person name="Browne H."/>
            <person name="Corton N."/>
            <person name="Hauser H."/>
            <person name="Gamble J."/>
            <person name="Gilderthorp R."/>
            <person name="Marcello L."/>
            <person name="McQuillan J."/>
            <person name="Otto T.D."/>
            <person name="Quail M.A."/>
            <person name="Sanders M.J."/>
            <person name="van Tonder A."/>
            <person name="Ginger M.L."/>
            <person name="Field M.C."/>
            <person name="Barry J.D."/>
            <person name="Hertz-Fowler C."/>
            <person name="Berriman M."/>
        </authorList>
    </citation>
    <scope>NUCLEOTIDE SEQUENCE</scope>
    <source>
        <strain evidence="4">Y486</strain>
    </source>
</reference>
<accession>G0UAN5</accession>
<proteinExistence type="predicted"/>
<feature type="compositionally biased region" description="Basic and acidic residues" evidence="3">
    <location>
        <begin position="532"/>
        <end position="545"/>
    </location>
</feature>
<dbReference type="PANTHER" id="PTHR18849">
    <property type="entry name" value="LEUCINE RICH REPEAT PROTEIN"/>
    <property type="match status" value="1"/>
</dbReference>
<keyword evidence="2" id="KW-0677">Repeat</keyword>
<feature type="compositionally biased region" description="Acidic residues" evidence="3">
    <location>
        <begin position="299"/>
        <end position="321"/>
    </location>
</feature>
<evidence type="ECO:0000313" key="4">
    <source>
        <dbReference type="EMBL" id="CCC52870.1"/>
    </source>
</evidence>
<keyword evidence="1" id="KW-0433">Leucine-rich repeat</keyword>
<gene>
    <name evidence="4" type="ORF">TVY486_1103540</name>
</gene>